<comment type="caution">
    <text evidence="1">The sequence shown here is derived from an EMBL/GenBank/DDBJ whole genome shotgun (WGS) entry which is preliminary data.</text>
</comment>
<reference evidence="1 2" key="1">
    <citation type="submission" date="2019-01" db="EMBL/GenBank/DDBJ databases">
        <title>Spirosoma flava sp. nov., a propanil-degrading bacterium isolated from herbicide-contaminated soil.</title>
        <authorList>
            <person name="Zhang L."/>
            <person name="Jiang J.-D."/>
        </authorList>
    </citation>
    <scope>NUCLEOTIDE SEQUENCE [LARGE SCALE GENOMIC DNA]</scope>
    <source>
        <strain evidence="1 2">TY50</strain>
    </source>
</reference>
<organism evidence="1 2">
    <name type="scientific">Spirosoma sordidisoli</name>
    <dbReference type="NCBI Taxonomy" id="2502893"/>
    <lineage>
        <taxon>Bacteria</taxon>
        <taxon>Pseudomonadati</taxon>
        <taxon>Bacteroidota</taxon>
        <taxon>Cytophagia</taxon>
        <taxon>Cytophagales</taxon>
        <taxon>Cytophagaceae</taxon>
        <taxon>Spirosoma</taxon>
    </lineage>
</organism>
<evidence type="ECO:0000313" key="1">
    <source>
        <dbReference type="EMBL" id="RYC70074.1"/>
    </source>
</evidence>
<proteinExistence type="predicted"/>
<keyword evidence="2" id="KW-1185">Reference proteome</keyword>
<dbReference type="EMBL" id="SBLB01000002">
    <property type="protein sequence ID" value="RYC70074.1"/>
    <property type="molecule type" value="Genomic_DNA"/>
</dbReference>
<dbReference type="AlphaFoldDB" id="A0A4Q2UL86"/>
<sequence>MKGYLLLISVCSLSLCNNIAIGQVQKTQEAFPSYDQIKPLKGERTDYGGLDSIVRVERKSINLFDYPAGTVTYLLNGKSLTDVKYIKQIVSDKRKDIDSISIGEPDKKGKRVIKIDYNLP</sequence>
<evidence type="ECO:0000313" key="2">
    <source>
        <dbReference type="Proteomes" id="UP000290407"/>
    </source>
</evidence>
<dbReference type="Proteomes" id="UP000290407">
    <property type="component" value="Unassembled WGS sequence"/>
</dbReference>
<name>A0A4Q2UL86_9BACT</name>
<accession>A0A4Q2UL86</accession>
<gene>
    <name evidence="1" type="ORF">EQG79_09390</name>
</gene>
<protein>
    <submittedName>
        <fullName evidence="1">Uncharacterized protein</fullName>
    </submittedName>
</protein>
<dbReference type="RefSeq" id="WP_129601302.1">
    <property type="nucleotide sequence ID" value="NZ_SBLB01000002.1"/>
</dbReference>